<name>A0A6M8HRW2_9PROT</name>
<reference evidence="1 2" key="1">
    <citation type="journal article" date="2014" name="World J. Microbiol. Biotechnol.">
        <title>Biodiversity and physiological characteristics of Antarctic and Arctic lichens-associated bacteria.</title>
        <authorList>
            <person name="Lee Y.M."/>
            <person name="Kim E.H."/>
            <person name="Lee H.K."/>
            <person name="Hong S.G."/>
        </authorList>
    </citation>
    <scope>NUCLEOTIDE SEQUENCE [LARGE SCALE GENOMIC DNA]</scope>
    <source>
        <strain evidence="1 2">PAMC 26569</strain>
    </source>
</reference>
<dbReference type="PANTHER" id="PTHR42110">
    <property type="entry name" value="L-ASPARAGINASE, PUTATIVE (AFU_ORTHOLOGUE AFUA_3G11890)-RELATED"/>
    <property type="match status" value="1"/>
</dbReference>
<keyword evidence="2" id="KW-1185">Reference proteome</keyword>
<protein>
    <submittedName>
        <fullName evidence="1">Asparaginase</fullName>
    </submittedName>
</protein>
<proteinExistence type="predicted"/>
<dbReference type="AlphaFoldDB" id="A0A6M8HRW2"/>
<dbReference type="KEGG" id="lck:HN018_15220"/>
<accession>A0A6M8HRW2</accession>
<evidence type="ECO:0000313" key="1">
    <source>
        <dbReference type="EMBL" id="QKE91214.1"/>
    </source>
</evidence>
<dbReference type="PANTHER" id="PTHR42110:SF1">
    <property type="entry name" value="L-ASPARAGINASE, PUTATIVE (AFU_ORTHOLOGUE AFUA_3G11890)-RELATED"/>
    <property type="match status" value="1"/>
</dbReference>
<organism evidence="1 2">
    <name type="scientific">Lichenicola cladoniae</name>
    <dbReference type="NCBI Taxonomy" id="1484109"/>
    <lineage>
        <taxon>Bacteria</taxon>
        <taxon>Pseudomonadati</taxon>
        <taxon>Pseudomonadota</taxon>
        <taxon>Alphaproteobacteria</taxon>
        <taxon>Acetobacterales</taxon>
        <taxon>Acetobacteraceae</taxon>
        <taxon>Lichenicola</taxon>
    </lineage>
</organism>
<evidence type="ECO:0000313" key="2">
    <source>
        <dbReference type="Proteomes" id="UP000500767"/>
    </source>
</evidence>
<dbReference type="Proteomes" id="UP000500767">
    <property type="component" value="Chromosome"/>
</dbReference>
<dbReference type="RefSeq" id="WP_239478717.1">
    <property type="nucleotide sequence ID" value="NZ_CP053708.1"/>
</dbReference>
<dbReference type="InterPro" id="IPR010349">
    <property type="entry name" value="Asparaginase_II"/>
</dbReference>
<gene>
    <name evidence="1" type="ORF">HN018_15220</name>
</gene>
<dbReference type="Pfam" id="PF06089">
    <property type="entry name" value="Asparaginase_II"/>
    <property type="match status" value="1"/>
</dbReference>
<dbReference type="EMBL" id="CP053708">
    <property type="protein sequence ID" value="QKE91214.1"/>
    <property type="molecule type" value="Genomic_DNA"/>
</dbReference>
<sequence>MDAHLVEVTRGGRVESSHMGSAVVVDADGVILFRAGDIEAPVFTRSAVKALLALPLVETGAADRLGLSDAELALACASHVGEPVHARTAASMLRKAGQDPDCLECGIHWPTSRAGQRALFEAGQEPSALHNNCSGKHAGFVCLACDNGDTLLGYVRPEHAVMRQVTEAAAHMTGARMDENNRAIDGCSIPTYAIPLRALALGFARFGSGTGQHPDRAEAATRLRRAVAANPVLVAGEGRFDTRLMQAFGLSVFSKMGAEGIHVVSLPEQGLGIAVKCADGAARAAEVAIAALVARHVDATPAQHAVLDACMRPVLRNWNGIEVGALRPTSGFVHGKRT</sequence>